<dbReference type="PANTHER" id="PTHR22950">
    <property type="entry name" value="AMINO ACID TRANSPORTER"/>
    <property type="match status" value="1"/>
</dbReference>
<feature type="transmembrane region" description="Helical" evidence="6">
    <location>
        <begin position="51"/>
        <end position="74"/>
    </location>
</feature>
<feature type="domain" description="Amino acid transporter transmembrane" evidence="7">
    <location>
        <begin position="10"/>
        <end position="217"/>
    </location>
</feature>
<comment type="similarity">
    <text evidence="2">Belongs to the amino acid/polyamine transporter 2 family.</text>
</comment>
<evidence type="ECO:0000256" key="2">
    <source>
        <dbReference type="ARBA" id="ARBA00008066"/>
    </source>
</evidence>
<reference evidence="8" key="1">
    <citation type="submission" date="2023-04" db="EMBL/GenBank/DDBJ databases">
        <title>Ambrosiozyma monospora NBRC 1965.</title>
        <authorList>
            <person name="Ichikawa N."/>
            <person name="Sato H."/>
            <person name="Tonouchi N."/>
        </authorList>
    </citation>
    <scope>NUCLEOTIDE SEQUENCE</scope>
    <source>
        <strain evidence="8">NBRC 1965</strain>
    </source>
</reference>
<feature type="transmembrane region" description="Helical" evidence="6">
    <location>
        <begin position="12"/>
        <end position="30"/>
    </location>
</feature>
<organism evidence="8 9">
    <name type="scientific">Ambrosiozyma monospora</name>
    <name type="common">Yeast</name>
    <name type="synonym">Endomycopsis monosporus</name>
    <dbReference type="NCBI Taxonomy" id="43982"/>
    <lineage>
        <taxon>Eukaryota</taxon>
        <taxon>Fungi</taxon>
        <taxon>Dikarya</taxon>
        <taxon>Ascomycota</taxon>
        <taxon>Saccharomycotina</taxon>
        <taxon>Pichiomycetes</taxon>
        <taxon>Pichiales</taxon>
        <taxon>Pichiaceae</taxon>
        <taxon>Ambrosiozyma</taxon>
    </lineage>
</organism>
<comment type="caution">
    <text evidence="8">The sequence shown here is derived from an EMBL/GenBank/DDBJ whole genome shotgun (WGS) entry which is preliminary data.</text>
</comment>
<evidence type="ECO:0000256" key="3">
    <source>
        <dbReference type="ARBA" id="ARBA00022692"/>
    </source>
</evidence>
<feature type="transmembrane region" description="Helical" evidence="6">
    <location>
        <begin position="199"/>
        <end position="218"/>
    </location>
</feature>
<feature type="transmembrane region" description="Helical" evidence="6">
    <location>
        <begin position="168"/>
        <end position="192"/>
    </location>
</feature>
<dbReference type="Proteomes" id="UP001165063">
    <property type="component" value="Unassembled WGS sequence"/>
</dbReference>
<dbReference type="OrthoDB" id="655540at2759"/>
<keyword evidence="3 6" id="KW-0812">Transmembrane</keyword>
<proteinExistence type="inferred from homology"/>
<dbReference type="EMBL" id="BSXU01001937">
    <property type="protein sequence ID" value="GMG32542.1"/>
    <property type="molecule type" value="Genomic_DNA"/>
</dbReference>
<feature type="transmembrane region" description="Helical" evidence="6">
    <location>
        <begin position="86"/>
        <end position="105"/>
    </location>
</feature>
<dbReference type="InterPro" id="IPR013057">
    <property type="entry name" value="AA_transpt_TM"/>
</dbReference>
<protein>
    <submittedName>
        <fullName evidence="8">Unnamed protein product</fullName>
    </submittedName>
</protein>
<evidence type="ECO:0000313" key="8">
    <source>
        <dbReference type="EMBL" id="GMG32542.1"/>
    </source>
</evidence>
<evidence type="ECO:0000256" key="5">
    <source>
        <dbReference type="ARBA" id="ARBA00023136"/>
    </source>
</evidence>
<dbReference type="PANTHER" id="PTHR22950:SF703">
    <property type="entry name" value="AMINO ACID TRANSPORTER TRANSMEMBRANE DOMAIN-CONTAINING PROTEIN"/>
    <property type="match status" value="1"/>
</dbReference>
<dbReference type="GO" id="GO:0005774">
    <property type="term" value="C:vacuolar membrane"/>
    <property type="evidence" value="ECO:0007669"/>
    <property type="project" value="TreeGrafter"/>
</dbReference>
<name>A0A9W7DGG2_AMBMO</name>
<sequence>MPTHTQPESFKSLLIAYGIILGPFGSHSLFPALKADMAEPEQFKKCLKVTYGVGFFADATMALAGFAMFGVGILNEITKSVVLTKGYPAFVYPLVSILISMVPLAKTPINAIPIINIAEFMCGITPQQLNEKGQEPTFKNNLLAGFIRVCVNFAFLVVAIIYPEFDRIIGISGASLCSIICVILPCGFYIRLCDPPNKWLYYTVMVLAGIVGTAATIANLI</sequence>
<evidence type="ECO:0000259" key="7">
    <source>
        <dbReference type="Pfam" id="PF01490"/>
    </source>
</evidence>
<keyword evidence="9" id="KW-1185">Reference proteome</keyword>
<accession>A0A9W7DGG2</accession>
<comment type="subcellular location">
    <subcellularLocation>
        <location evidence="1">Membrane</location>
        <topology evidence="1">Multi-pass membrane protein</topology>
    </subcellularLocation>
</comment>
<dbReference type="GO" id="GO:0015179">
    <property type="term" value="F:L-amino acid transmembrane transporter activity"/>
    <property type="evidence" value="ECO:0007669"/>
    <property type="project" value="TreeGrafter"/>
</dbReference>
<evidence type="ECO:0000256" key="6">
    <source>
        <dbReference type="SAM" id="Phobius"/>
    </source>
</evidence>
<evidence type="ECO:0000256" key="1">
    <source>
        <dbReference type="ARBA" id="ARBA00004141"/>
    </source>
</evidence>
<feature type="transmembrane region" description="Helical" evidence="6">
    <location>
        <begin position="142"/>
        <end position="162"/>
    </location>
</feature>
<dbReference type="Pfam" id="PF01490">
    <property type="entry name" value="Aa_trans"/>
    <property type="match status" value="1"/>
</dbReference>
<dbReference type="AlphaFoldDB" id="A0A9W7DGG2"/>
<gene>
    <name evidence="8" type="ORF">Amon01_000414600</name>
</gene>
<evidence type="ECO:0000256" key="4">
    <source>
        <dbReference type="ARBA" id="ARBA00022989"/>
    </source>
</evidence>
<evidence type="ECO:0000313" key="9">
    <source>
        <dbReference type="Proteomes" id="UP001165063"/>
    </source>
</evidence>
<keyword evidence="5 6" id="KW-0472">Membrane</keyword>
<keyword evidence="4 6" id="KW-1133">Transmembrane helix</keyword>